<feature type="region of interest" description="Disordered" evidence="10">
    <location>
        <begin position="1"/>
        <end position="51"/>
    </location>
</feature>
<dbReference type="Gene3D" id="2.30.30.100">
    <property type="match status" value="1"/>
</dbReference>
<dbReference type="GO" id="GO:0005682">
    <property type="term" value="C:U5 snRNP"/>
    <property type="evidence" value="ECO:0007669"/>
    <property type="project" value="TreeGrafter"/>
</dbReference>
<dbReference type="GO" id="GO:0034719">
    <property type="term" value="C:SMN-Sm protein complex"/>
    <property type="evidence" value="ECO:0007669"/>
    <property type="project" value="TreeGrafter"/>
</dbReference>
<evidence type="ECO:0000256" key="1">
    <source>
        <dbReference type="ARBA" id="ARBA00004123"/>
    </source>
</evidence>
<evidence type="ECO:0000256" key="8">
    <source>
        <dbReference type="ARBA" id="ARBA00023274"/>
    </source>
</evidence>
<gene>
    <name evidence="12" type="ORF">HPG69_019752</name>
</gene>
<dbReference type="GO" id="GO:0071013">
    <property type="term" value="C:catalytic step 2 spliceosome"/>
    <property type="evidence" value="ECO:0007669"/>
    <property type="project" value="TreeGrafter"/>
</dbReference>
<dbReference type="InterPro" id="IPR044641">
    <property type="entry name" value="Lsm7/SmG-like"/>
</dbReference>
<dbReference type="Pfam" id="PF01423">
    <property type="entry name" value="LSM"/>
    <property type="match status" value="1"/>
</dbReference>
<dbReference type="InterPro" id="IPR034098">
    <property type="entry name" value="Sm_G"/>
</dbReference>
<dbReference type="GO" id="GO:0003723">
    <property type="term" value="F:RNA binding"/>
    <property type="evidence" value="ECO:0007669"/>
    <property type="project" value="UniProtKB-UniRule"/>
</dbReference>
<dbReference type="PANTHER" id="PTHR10553">
    <property type="entry name" value="SMALL NUCLEAR RIBONUCLEOPROTEIN"/>
    <property type="match status" value="1"/>
</dbReference>
<evidence type="ECO:0000256" key="7">
    <source>
        <dbReference type="ARBA" id="ARBA00023242"/>
    </source>
</evidence>
<dbReference type="GO" id="GO:0005685">
    <property type="term" value="C:U1 snRNP"/>
    <property type="evidence" value="ECO:0007669"/>
    <property type="project" value="TreeGrafter"/>
</dbReference>
<dbReference type="GO" id="GO:0000387">
    <property type="term" value="P:spliceosomal snRNP assembly"/>
    <property type="evidence" value="ECO:0007669"/>
    <property type="project" value="UniProtKB-UniRule"/>
</dbReference>
<evidence type="ECO:0000313" key="13">
    <source>
        <dbReference type="Proteomes" id="UP000551758"/>
    </source>
</evidence>
<dbReference type="GO" id="GO:0097526">
    <property type="term" value="C:spliceosomal tri-snRNP complex"/>
    <property type="evidence" value="ECO:0007669"/>
    <property type="project" value="TreeGrafter"/>
</dbReference>
<evidence type="ECO:0000256" key="5">
    <source>
        <dbReference type="ARBA" id="ARBA00022884"/>
    </source>
</evidence>
<dbReference type="FunFam" id="2.30.30.100:FF:000017">
    <property type="entry name" value="Small nuclear ribonucleoprotein G"/>
    <property type="match status" value="1"/>
</dbReference>
<dbReference type="SMART" id="SM00651">
    <property type="entry name" value="Sm"/>
    <property type="match status" value="1"/>
</dbReference>
<accession>A0A7J7ER74</accession>
<evidence type="ECO:0000259" key="11">
    <source>
        <dbReference type="PROSITE" id="PS52002"/>
    </source>
</evidence>
<feature type="domain" description="Sm" evidence="11">
    <location>
        <begin position="110"/>
        <end position="182"/>
    </location>
</feature>
<evidence type="ECO:0000256" key="4">
    <source>
        <dbReference type="ARBA" id="ARBA00022728"/>
    </source>
</evidence>
<dbReference type="GO" id="GO:0043186">
    <property type="term" value="C:P granule"/>
    <property type="evidence" value="ECO:0007669"/>
    <property type="project" value="TreeGrafter"/>
</dbReference>
<dbReference type="GO" id="GO:0071004">
    <property type="term" value="C:U2-type prespliceosome"/>
    <property type="evidence" value="ECO:0007669"/>
    <property type="project" value="TreeGrafter"/>
</dbReference>
<keyword evidence="5 9" id="KW-0694">RNA-binding</keyword>
<proteinExistence type="inferred from homology"/>
<evidence type="ECO:0000256" key="6">
    <source>
        <dbReference type="ARBA" id="ARBA00023187"/>
    </source>
</evidence>
<dbReference type="InterPro" id="IPR010920">
    <property type="entry name" value="LSM_dom_sf"/>
</dbReference>
<organism evidence="12 13">
    <name type="scientific">Diceros bicornis minor</name>
    <name type="common">South-central black rhinoceros</name>
    <dbReference type="NCBI Taxonomy" id="77932"/>
    <lineage>
        <taxon>Eukaryota</taxon>
        <taxon>Metazoa</taxon>
        <taxon>Chordata</taxon>
        <taxon>Craniata</taxon>
        <taxon>Vertebrata</taxon>
        <taxon>Euteleostomi</taxon>
        <taxon>Mammalia</taxon>
        <taxon>Eutheria</taxon>
        <taxon>Laurasiatheria</taxon>
        <taxon>Perissodactyla</taxon>
        <taxon>Rhinocerotidae</taxon>
        <taxon>Diceros</taxon>
    </lineage>
</organism>
<reference evidence="12 13" key="1">
    <citation type="journal article" date="2020" name="Mol. Biol. Evol.">
        <title>Interspecific Gene Flow and the Evolution of Specialization in Black and White Rhinoceros.</title>
        <authorList>
            <person name="Moodley Y."/>
            <person name="Westbury M.V."/>
            <person name="Russo I.M."/>
            <person name="Gopalakrishnan S."/>
            <person name="Rakotoarivelo A."/>
            <person name="Olsen R.A."/>
            <person name="Prost S."/>
            <person name="Tunstall T."/>
            <person name="Ryder O.A."/>
            <person name="Dalen L."/>
            <person name="Bruford M.W."/>
        </authorList>
    </citation>
    <scope>NUCLEOTIDE SEQUENCE [LARGE SCALE GENOMIC DNA]</scope>
    <source>
        <strain evidence="12">SBR-YM</strain>
        <tissue evidence="12">Skin</tissue>
    </source>
</reference>
<dbReference type="CDD" id="cd01719">
    <property type="entry name" value="Sm_G"/>
    <property type="match status" value="1"/>
</dbReference>
<name>A0A7J7ER74_DICBM</name>
<dbReference type="GO" id="GO:0005689">
    <property type="term" value="C:U12-type spliceosomal complex"/>
    <property type="evidence" value="ECO:0007669"/>
    <property type="project" value="TreeGrafter"/>
</dbReference>
<dbReference type="GO" id="GO:0005829">
    <property type="term" value="C:cytosol"/>
    <property type="evidence" value="ECO:0007669"/>
    <property type="project" value="UniProtKB-SubCell"/>
</dbReference>
<keyword evidence="8 9" id="KW-0687">Ribonucleoprotein</keyword>
<keyword evidence="4 9" id="KW-0747">Spliceosome</keyword>
<dbReference type="Proteomes" id="UP000551758">
    <property type="component" value="Unassembled WGS sequence"/>
</dbReference>
<dbReference type="GO" id="GO:0005687">
    <property type="term" value="C:U4 snRNP"/>
    <property type="evidence" value="ECO:0007669"/>
    <property type="project" value="TreeGrafter"/>
</dbReference>
<feature type="compositionally biased region" description="Low complexity" evidence="10">
    <location>
        <begin position="28"/>
        <end position="51"/>
    </location>
</feature>
<comment type="subcellular location">
    <subcellularLocation>
        <location evidence="9">Cytoplasm</location>
        <location evidence="9">Cytosol</location>
    </subcellularLocation>
    <subcellularLocation>
        <location evidence="1 9">Nucleus</location>
    </subcellularLocation>
    <text evidence="9">SMN-mediated assembly into core snRNPs occurs in the cytosol before SMN-mediated transport to the nucleus to be included in spliceosomes.</text>
</comment>
<keyword evidence="9" id="KW-0963">Cytoplasm</keyword>
<keyword evidence="3 9" id="KW-0507">mRNA processing</keyword>
<dbReference type="AlphaFoldDB" id="A0A7J7ER74"/>
<evidence type="ECO:0000256" key="3">
    <source>
        <dbReference type="ARBA" id="ARBA00022664"/>
    </source>
</evidence>
<dbReference type="SUPFAM" id="SSF50182">
    <property type="entry name" value="Sm-like ribonucleoproteins"/>
    <property type="match status" value="1"/>
</dbReference>
<keyword evidence="13" id="KW-1185">Reference proteome</keyword>
<evidence type="ECO:0000313" key="12">
    <source>
        <dbReference type="EMBL" id="KAF5917946.1"/>
    </source>
</evidence>
<dbReference type="PANTHER" id="PTHR10553:SF26">
    <property type="entry name" value="SMALL NUCLEAR RIBONUCLEOPROTEIN G-RELATED"/>
    <property type="match status" value="1"/>
</dbReference>
<dbReference type="PROSITE" id="PS52002">
    <property type="entry name" value="SM"/>
    <property type="match status" value="1"/>
</dbReference>
<dbReference type="GO" id="GO:0005686">
    <property type="term" value="C:U2 snRNP"/>
    <property type="evidence" value="ECO:0007669"/>
    <property type="project" value="TreeGrafter"/>
</dbReference>
<feature type="compositionally biased region" description="Low complexity" evidence="10">
    <location>
        <begin position="7"/>
        <end position="18"/>
    </location>
</feature>
<dbReference type="InterPro" id="IPR001163">
    <property type="entry name" value="Sm_dom_euk/arc"/>
</dbReference>
<keyword evidence="7 9" id="KW-0539">Nucleus</keyword>
<dbReference type="InterPro" id="IPR047575">
    <property type="entry name" value="Sm"/>
</dbReference>
<evidence type="ECO:0000256" key="9">
    <source>
        <dbReference type="RuleBase" id="RU365052"/>
    </source>
</evidence>
<sequence length="202" mass="22251">MCEGRARVAASLRASSSLAPPPFPVSPPGVYSGPRPPRSGRSPAPASGAEARADAAFRLGRHGYQRQRRRPVQRACLAGPAPGPRFSYPLAPYRRGKILNILILPCRDEIFLFKASKFMDKKLSLKLNGGRHVQGILRGFDPFMNLVIDECVEMATSGQQNNIGMVVIRGNSIIMLEALERKRFMAKEQLEGSNQLNHNKES</sequence>
<dbReference type="GO" id="GO:0071011">
    <property type="term" value="C:precatalytic spliceosome"/>
    <property type="evidence" value="ECO:0007669"/>
    <property type="project" value="TreeGrafter"/>
</dbReference>
<evidence type="ECO:0000256" key="2">
    <source>
        <dbReference type="ARBA" id="ARBA00006850"/>
    </source>
</evidence>
<comment type="similarity">
    <text evidence="2 9">Belongs to the snRNP Sm proteins family.</text>
</comment>
<protein>
    <recommendedName>
        <fullName evidence="9">Small nuclear ribonucleoprotein G</fullName>
        <shortName evidence="9">snRNP-G</shortName>
    </recommendedName>
</protein>
<comment type="function">
    <text evidence="9">Plays role in pre-mRNA splicing as core component of the SMN-Sm complex that mediates spliceosomal snRNP assembly and as component of the spliceosomal U1, U2, U4 and U5 small nuclear ribonucleoproteins (snRNPs), the building blocks of the spliceosome. Component of both the pre-catalytic spliceosome B complex and activated spliceosome C complexes. Is also a component of the minor U12 spliceosome. As part of the U7 snRNP it is involved in histone 3'-end processing.</text>
</comment>
<comment type="caution">
    <text evidence="12">The sequence shown here is derived from an EMBL/GenBank/DDBJ whole genome shotgun (WGS) entry which is preliminary data.</text>
</comment>
<evidence type="ECO:0000256" key="10">
    <source>
        <dbReference type="SAM" id="MobiDB-lite"/>
    </source>
</evidence>
<dbReference type="EMBL" id="JACDTQ010002496">
    <property type="protein sequence ID" value="KAF5917946.1"/>
    <property type="molecule type" value="Genomic_DNA"/>
</dbReference>
<keyword evidence="6 9" id="KW-0508">mRNA splicing</keyword>